<dbReference type="HOGENOM" id="CLU_1299798_0_0_1"/>
<dbReference type="AlphaFoldDB" id="A0A067T5J1"/>
<evidence type="ECO:0000313" key="2">
    <source>
        <dbReference type="EMBL" id="KDR77617.1"/>
    </source>
</evidence>
<keyword evidence="3" id="KW-1185">Reference proteome</keyword>
<protein>
    <submittedName>
        <fullName evidence="2">Uncharacterized protein</fullName>
    </submittedName>
</protein>
<proteinExistence type="predicted"/>
<name>A0A067T5J1_GALM3</name>
<accession>A0A067T5J1</accession>
<keyword evidence="1" id="KW-1133">Transmembrane helix</keyword>
<reference evidence="3" key="1">
    <citation type="journal article" date="2014" name="Proc. Natl. Acad. Sci. U.S.A.">
        <title>Extensive sampling of basidiomycete genomes demonstrates inadequacy of the white-rot/brown-rot paradigm for wood decay fungi.</title>
        <authorList>
            <person name="Riley R."/>
            <person name="Salamov A.A."/>
            <person name="Brown D.W."/>
            <person name="Nagy L.G."/>
            <person name="Floudas D."/>
            <person name="Held B.W."/>
            <person name="Levasseur A."/>
            <person name="Lombard V."/>
            <person name="Morin E."/>
            <person name="Otillar R."/>
            <person name="Lindquist E.A."/>
            <person name="Sun H."/>
            <person name="LaButti K.M."/>
            <person name="Schmutz J."/>
            <person name="Jabbour D."/>
            <person name="Luo H."/>
            <person name="Baker S.E."/>
            <person name="Pisabarro A.G."/>
            <person name="Walton J.D."/>
            <person name="Blanchette R.A."/>
            <person name="Henrissat B."/>
            <person name="Martin F."/>
            <person name="Cullen D."/>
            <person name="Hibbett D.S."/>
            <person name="Grigoriev I.V."/>
        </authorList>
    </citation>
    <scope>NUCLEOTIDE SEQUENCE [LARGE SCALE GENOMIC DNA]</scope>
    <source>
        <strain evidence="3">CBS 339.88</strain>
    </source>
</reference>
<evidence type="ECO:0000313" key="3">
    <source>
        <dbReference type="Proteomes" id="UP000027222"/>
    </source>
</evidence>
<dbReference type="Proteomes" id="UP000027222">
    <property type="component" value="Unassembled WGS sequence"/>
</dbReference>
<dbReference type="OrthoDB" id="2951040at2759"/>
<organism evidence="2 3">
    <name type="scientific">Galerina marginata (strain CBS 339.88)</name>
    <dbReference type="NCBI Taxonomy" id="685588"/>
    <lineage>
        <taxon>Eukaryota</taxon>
        <taxon>Fungi</taxon>
        <taxon>Dikarya</taxon>
        <taxon>Basidiomycota</taxon>
        <taxon>Agaricomycotina</taxon>
        <taxon>Agaricomycetes</taxon>
        <taxon>Agaricomycetidae</taxon>
        <taxon>Agaricales</taxon>
        <taxon>Agaricineae</taxon>
        <taxon>Strophariaceae</taxon>
        <taxon>Galerina</taxon>
    </lineage>
</organism>
<evidence type="ECO:0000256" key="1">
    <source>
        <dbReference type="SAM" id="Phobius"/>
    </source>
</evidence>
<dbReference type="EMBL" id="KL142376">
    <property type="protein sequence ID" value="KDR77617.1"/>
    <property type="molecule type" value="Genomic_DNA"/>
</dbReference>
<gene>
    <name evidence="2" type="ORF">GALMADRAFT_138697</name>
</gene>
<sequence length="212" mass="22217">MEVHLKQGLSIAFYNTVDRGRMGGADFSFPPNTAYLHLCLSGKAGDGTFHTECVNIHQNNDIFPVSGEAACIIGVGQDFVSDGCYVPKSGVVLSDDPSTSTLAPTSTSTGAVSRTKQSSLAASFTTLLGATVTTIITNGATETVVIANLPTNNGNSNGSNNTRNVVLLVIVSLLGVVIIILALFVWRKKGGARMESASLSTRQTSSEILLRH</sequence>
<keyword evidence="1" id="KW-0472">Membrane</keyword>
<keyword evidence="1" id="KW-0812">Transmembrane</keyword>
<feature type="transmembrane region" description="Helical" evidence="1">
    <location>
        <begin position="165"/>
        <end position="186"/>
    </location>
</feature>